<gene>
    <name evidence="2" type="ORF">JYZ213_LOCUS34147</name>
</gene>
<evidence type="ECO:0000256" key="1">
    <source>
        <dbReference type="SAM" id="SignalP"/>
    </source>
</evidence>
<feature type="chain" id="PRO_5032330303" description="Defensin-like protein" evidence="1">
    <location>
        <begin position="23"/>
        <end position="145"/>
    </location>
</feature>
<sequence>MVCINVQFMLLISCIMVLFVSSTPTSIGNSKDYCGEQSTDGTCQVDNACEAFCQKQPVLNTENLPYPFNNTLQCNSINTTGLCHGICKFKKCYCFLTSDEVNALTSNIEVAGIPPTASVVAAGTTVNGKDVSAITLICGNPTMSN</sequence>
<feature type="signal peptide" evidence="1">
    <location>
        <begin position="1"/>
        <end position="22"/>
    </location>
</feature>
<proteinExistence type="predicted"/>
<accession>A0A815G6P4</accession>
<dbReference type="Proteomes" id="UP000663845">
    <property type="component" value="Unassembled WGS sequence"/>
</dbReference>
<comment type="caution">
    <text evidence="2">The sequence shown here is derived from an EMBL/GenBank/DDBJ whole genome shotgun (WGS) entry which is preliminary data.</text>
</comment>
<evidence type="ECO:0000313" key="2">
    <source>
        <dbReference type="EMBL" id="CAF1334612.1"/>
    </source>
</evidence>
<evidence type="ECO:0008006" key="4">
    <source>
        <dbReference type="Google" id="ProtNLM"/>
    </source>
</evidence>
<name>A0A815G6P4_9BILA</name>
<keyword evidence="1" id="KW-0732">Signal</keyword>
<reference evidence="2" key="1">
    <citation type="submission" date="2021-02" db="EMBL/GenBank/DDBJ databases">
        <authorList>
            <person name="Nowell W R."/>
        </authorList>
    </citation>
    <scope>NUCLEOTIDE SEQUENCE</scope>
</reference>
<organism evidence="2 3">
    <name type="scientific">Adineta steineri</name>
    <dbReference type="NCBI Taxonomy" id="433720"/>
    <lineage>
        <taxon>Eukaryota</taxon>
        <taxon>Metazoa</taxon>
        <taxon>Spiralia</taxon>
        <taxon>Gnathifera</taxon>
        <taxon>Rotifera</taxon>
        <taxon>Eurotatoria</taxon>
        <taxon>Bdelloidea</taxon>
        <taxon>Adinetida</taxon>
        <taxon>Adinetidae</taxon>
        <taxon>Adineta</taxon>
    </lineage>
</organism>
<dbReference type="AlphaFoldDB" id="A0A815G6P4"/>
<evidence type="ECO:0000313" key="3">
    <source>
        <dbReference type="Proteomes" id="UP000663845"/>
    </source>
</evidence>
<protein>
    <recommendedName>
        <fullName evidence="4">Defensin-like protein</fullName>
    </recommendedName>
</protein>
<dbReference type="EMBL" id="CAJNOG010000681">
    <property type="protein sequence ID" value="CAF1334612.1"/>
    <property type="molecule type" value="Genomic_DNA"/>
</dbReference>